<dbReference type="SUPFAM" id="SSF55729">
    <property type="entry name" value="Acyl-CoA N-acyltransferases (Nat)"/>
    <property type="match status" value="1"/>
</dbReference>
<evidence type="ECO:0000259" key="3">
    <source>
        <dbReference type="PROSITE" id="PS51186"/>
    </source>
</evidence>
<accession>A0A3E3DZZ9</accession>
<name>A0A3E3DZZ9_9FIRM</name>
<dbReference type="PANTHER" id="PTHR43800:SF1">
    <property type="entry name" value="PEPTIDYL-LYSINE N-ACETYLTRANSFERASE YJAB"/>
    <property type="match status" value="1"/>
</dbReference>
<evidence type="ECO:0000313" key="5">
    <source>
        <dbReference type="Proteomes" id="UP000261212"/>
    </source>
</evidence>
<reference evidence="4 5" key="1">
    <citation type="submission" date="2018-08" db="EMBL/GenBank/DDBJ databases">
        <title>A genome reference for cultivated species of the human gut microbiota.</title>
        <authorList>
            <person name="Zou Y."/>
            <person name="Xue W."/>
            <person name="Luo G."/>
        </authorList>
    </citation>
    <scope>NUCLEOTIDE SEQUENCE [LARGE SCALE GENOMIC DNA]</scope>
    <source>
        <strain evidence="4 5">AM25-6</strain>
    </source>
</reference>
<dbReference type="Gene3D" id="3.40.630.30">
    <property type="match status" value="1"/>
</dbReference>
<comment type="caution">
    <text evidence="4">The sequence shown here is derived from an EMBL/GenBank/DDBJ whole genome shotgun (WGS) entry which is preliminary data.</text>
</comment>
<keyword evidence="2" id="KW-0012">Acyltransferase</keyword>
<evidence type="ECO:0000256" key="1">
    <source>
        <dbReference type="ARBA" id="ARBA00022679"/>
    </source>
</evidence>
<sequence>MIQRLTDKYMDDVMKIWLNENLNAHYFIDKDYFIKNYDFVKEMLPKAEVYICKENKNVIGFIGIDNGYIAGLFVDDKYKRKGIGSNLIGFAKDKYEKLSLHVFKENNNALNFYLKHGFKIISKEINEDTNHCEYLMEYKKDLT</sequence>
<dbReference type="Proteomes" id="UP000261212">
    <property type="component" value="Unassembled WGS sequence"/>
</dbReference>
<gene>
    <name evidence="4" type="ORF">DW687_07770</name>
</gene>
<dbReference type="PANTHER" id="PTHR43800">
    <property type="entry name" value="PEPTIDYL-LYSINE N-ACETYLTRANSFERASE YJAB"/>
    <property type="match status" value="1"/>
</dbReference>
<dbReference type="GO" id="GO:0016747">
    <property type="term" value="F:acyltransferase activity, transferring groups other than amino-acyl groups"/>
    <property type="evidence" value="ECO:0007669"/>
    <property type="project" value="InterPro"/>
</dbReference>
<dbReference type="Pfam" id="PF13673">
    <property type="entry name" value="Acetyltransf_10"/>
    <property type="match status" value="1"/>
</dbReference>
<evidence type="ECO:0000256" key="2">
    <source>
        <dbReference type="ARBA" id="ARBA00023315"/>
    </source>
</evidence>
<keyword evidence="1 4" id="KW-0808">Transferase</keyword>
<feature type="domain" description="N-acetyltransferase" evidence="3">
    <location>
        <begin position="1"/>
        <end position="141"/>
    </location>
</feature>
<organism evidence="4 5">
    <name type="scientific">Anaerofustis stercorihominis</name>
    <dbReference type="NCBI Taxonomy" id="214853"/>
    <lineage>
        <taxon>Bacteria</taxon>
        <taxon>Bacillati</taxon>
        <taxon>Bacillota</taxon>
        <taxon>Clostridia</taxon>
        <taxon>Eubacteriales</taxon>
        <taxon>Eubacteriaceae</taxon>
        <taxon>Anaerofustis</taxon>
    </lineage>
</organism>
<dbReference type="RefSeq" id="WP_117532311.1">
    <property type="nucleotide sequence ID" value="NZ_QUSM01000003.1"/>
</dbReference>
<dbReference type="InterPro" id="IPR016181">
    <property type="entry name" value="Acyl_CoA_acyltransferase"/>
</dbReference>
<dbReference type="PROSITE" id="PS51186">
    <property type="entry name" value="GNAT"/>
    <property type="match status" value="1"/>
</dbReference>
<proteinExistence type="predicted"/>
<dbReference type="InterPro" id="IPR000182">
    <property type="entry name" value="GNAT_dom"/>
</dbReference>
<dbReference type="CDD" id="cd04301">
    <property type="entry name" value="NAT_SF"/>
    <property type="match status" value="1"/>
</dbReference>
<dbReference type="AlphaFoldDB" id="A0A3E3DZZ9"/>
<evidence type="ECO:0000313" key="4">
    <source>
        <dbReference type="EMBL" id="RGD74645.1"/>
    </source>
</evidence>
<dbReference type="EMBL" id="QUSM01000003">
    <property type="protein sequence ID" value="RGD74645.1"/>
    <property type="molecule type" value="Genomic_DNA"/>
</dbReference>
<protein>
    <submittedName>
        <fullName evidence="4">GNAT family N-acetyltransferase</fullName>
    </submittedName>
</protein>